<dbReference type="Proteomes" id="UP001478817">
    <property type="component" value="Unassembled WGS sequence"/>
</dbReference>
<dbReference type="InterPro" id="IPR036412">
    <property type="entry name" value="HAD-like_sf"/>
</dbReference>
<protein>
    <submittedName>
        <fullName evidence="1">Cof-type HAD-IIB family hydrolase</fullName>
    </submittedName>
</protein>
<reference evidence="1 2" key="1">
    <citation type="submission" date="2024-04" db="EMBL/GenBank/DDBJ databases">
        <title>Human intestinal bacterial collection.</title>
        <authorList>
            <person name="Pauvert C."/>
            <person name="Hitch T.C.A."/>
            <person name="Clavel T."/>
        </authorList>
    </citation>
    <scope>NUCLEOTIDE SEQUENCE [LARGE SCALE GENOMIC DNA]</scope>
    <source>
        <strain evidence="1 2">CLA-AA-H197</strain>
    </source>
</reference>
<dbReference type="NCBIfam" id="TIGR01484">
    <property type="entry name" value="HAD-SF-IIB"/>
    <property type="match status" value="1"/>
</dbReference>
<dbReference type="RefSeq" id="WP_349181216.1">
    <property type="nucleotide sequence ID" value="NZ_JBBNGS010000001.1"/>
</dbReference>
<comment type="caution">
    <text evidence="1">The sequence shown here is derived from an EMBL/GenBank/DDBJ whole genome shotgun (WGS) entry which is preliminary data.</text>
</comment>
<dbReference type="EMBL" id="JBBNGS010000001">
    <property type="protein sequence ID" value="MEQ2636862.1"/>
    <property type="molecule type" value="Genomic_DNA"/>
</dbReference>
<dbReference type="InterPro" id="IPR023214">
    <property type="entry name" value="HAD_sf"/>
</dbReference>
<accession>A0ABV1ID81</accession>
<dbReference type="NCBIfam" id="TIGR00099">
    <property type="entry name" value="Cof-subfamily"/>
    <property type="match status" value="1"/>
</dbReference>
<dbReference type="SFLD" id="SFLDG01140">
    <property type="entry name" value="C2.B:_Phosphomannomutase_and_P"/>
    <property type="match status" value="1"/>
</dbReference>
<dbReference type="SUPFAM" id="SSF56784">
    <property type="entry name" value="HAD-like"/>
    <property type="match status" value="1"/>
</dbReference>
<sequence length="275" mass="29143">MAYQLIAFDMDGTLLDSKKDVLPSSVAAIDEALAAGKNVAIASGRCPKMVLMYRNVIPHVRYAICSAGAAIVDLFEAKTLETTEVPATALQKVMAASHGMDMFIETTCDGGFIVPGPEMEHCERYSLGVYKSLYREQGTVLDSADAAEAFTLDPAHRIQKLNLHYTCNEDRDAAVASLAGEDVNVVYCEKHSIEITHASVTKGTGLLALAAQLGIPTEQTIAVGDADNDLSMLRAAGLAVAMGNANENARQAADVTVADNDHGGCAEAIHRFLLG</sequence>
<organism evidence="1 2">
    <name type="scientific">Paratractidigestivibacter faecalis</name>
    <dbReference type="NCBI Taxonomy" id="2292441"/>
    <lineage>
        <taxon>Bacteria</taxon>
        <taxon>Bacillati</taxon>
        <taxon>Actinomycetota</taxon>
        <taxon>Coriobacteriia</taxon>
        <taxon>Coriobacteriales</taxon>
        <taxon>Atopobiaceae</taxon>
        <taxon>Paratractidigestivibacter</taxon>
    </lineage>
</organism>
<dbReference type="SFLD" id="SFLDS00003">
    <property type="entry name" value="Haloacid_Dehalogenase"/>
    <property type="match status" value="1"/>
</dbReference>
<dbReference type="PANTHER" id="PTHR10000">
    <property type="entry name" value="PHOSPHOSERINE PHOSPHATASE"/>
    <property type="match status" value="1"/>
</dbReference>
<dbReference type="Gene3D" id="3.30.1240.10">
    <property type="match status" value="1"/>
</dbReference>
<dbReference type="InterPro" id="IPR000150">
    <property type="entry name" value="Cof"/>
</dbReference>
<keyword evidence="1" id="KW-0378">Hydrolase</keyword>
<evidence type="ECO:0000313" key="1">
    <source>
        <dbReference type="EMBL" id="MEQ2636862.1"/>
    </source>
</evidence>
<dbReference type="Pfam" id="PF08282">
    <property type="entry name" value="Hydrolase_3"/>
    <property type="match status" value="1"/>
</dbReference>
<dbReference type="Gene3D" id="3.40.50.1000">
    <property type="entry name" value="HAD superfamily/HAD-like"/>
    <property type="match status" value="1"/>
</dbReference>
<proteinExistence type="predicted"/>
<evidence type="ECO:0000313" key="2">
    <source>
        <dbReference type="Proteomes" id="UP001478817"/>
    </source>
</evidence>
<keyword evidence="2" id="KW-1185">Reference proteome</keyword>
<dbReference type="PANTHER" id="PTHR10000:SF8">
    <property type="entry name" value="HAD SUPERFAMILY HYDROLASE-LIKE, TYPE 3"/>
    <property type="match status" value="1"/>
</dbReference>
<gene>
    <name evidence="1" type="ORF">AAAT05_00635</name>
</gene>
<dbReference type="GO" id="GO:0016787">
    <property type="term" value="F:hydrolase activity"/>
    <property type="evidence" value="ECO:0007669"/>
    <property type="project" value="UniProtKB-KW"/>
</dbReference>
<name>A0ABV1ID81_9ACTN</name>
<dbReference type="InterPro" id="IPR006379">
    <property type="entry name" value="HAD-SF_hydro_IIB"/>
</dbReference>